<accession>A0AAV3UFW3</accession>
<dbReference type="InterPro" id="IPR050109">
    <property type="entry name" value="HTH-type_TetR-like_transc_reg"/>
</dbReference>
<evidence type="ECO:0000256" key="3">
    <source>
        <dbReference type="ARBA" id="ARBA00023125"/>
    </source>
</evidence>
<name>A0AAV3UFW3_9EURY</name>
<evidence type="ECO:0000256" key="1">
    <source>
        <dbReference type="ARBA" id="ARBA00022491"/>
    </source>
</evidence>
<evidence type="ECO:0000256" key="4">
    <source>
        <dbReference type="ARBA" id="ARBA00023163"/>
    </source>
</evidence>
<dbReference type="InterPro" id="IPR001647">
    <property type="entry name" value="HTH_TetR"/>
</dbReference>
<feature type="DNA-binding region" description="H-T-H motif" evidence="5">
    <location>
        <begin position="26"/>
        <end position="45"/>
    </location>
</feature>
<dbReference type="GO" id="GO:0000976">
    <property type="term" value="F:transcription cis-regulatory region binding"/>
    <property type="evidence" value="ECO:0007669"/>
    <property type="project" value="TreeGrafter"/>
</dbReference>
<dbReference type="GeneID" id="68612469"/>
<dbReference type="InterPro" id="IPR036271">
    <property type="entry name" value="Tet_transcr_reg_TetR-rel_C_sf"/>
</dbReference>
<dbReference type="RefSeq" id="WP_227776631.1">
    <property type="nucleotide sequence ID" value="NZ_BAABKX010000001.1"/>
</dbReference>
<dbReference type="Gene3D" id="1.10.357.10">
    <property type="entry name" value="Tetracycline Repressor, domain 2"/>
    <property type="match status" value="1"/>
</dbReference>
<dbReference type="PANTHER" id="PTHR30055">
    <property type="entry name" value="HTH-TYPE TRANSCRIPTIONAL REGULATOR RUTR"/>
    <property type="match status" value="1"/>
</dbReference>
<protein>
    <submittedName>
        <fullName evidence="7">TetR family transcriptional regulator C-terminal domain-containing protein</fullName>
    </submittedName>
</protein>
<sequence>MNSETEDELMQATYSALCKNGYASLRMQDIADESSKSKATLHYYYDSKHELLSEFLDYLYESFAERIEADEDEAPDEQLFELIELLFERDDSDSQREFRTAILEVKAQGPYDDTYREKLEKFDRLLHDSIQAIVESGQKEGVFLTTASADDIADFVVTVINGAQTRHVSVNHDVGRTKRMLVQYITEQLLADGATEGIPG</sequence>
<dbReference type="InterPro" id="IPR009057">
    <property type="entry name" value="Homeodomain-like_sf"/>
</dbReference>
<dbReference type="InterPro" id="IPR039538">
    <property type="entry name" value="BetI_C"/>
</dbReference>
<organism evidence="7 8">
    <name type="scientific">Haladaptatus pallidirubidus</name>
    <dbReference type="NCBI Taxonomy" id="1008152"/>
    <lineage>
        <taxon>Archaea</taxon>
        <taxon>Methanobacteriati</taxon>
        <taxon>Methanobacteriota</taxon>
        <taxon>Stenosarchaea group</taxon>
        <taxon>Halobacteria</taxon>
        <taxon>Halobacteriales</taxon>
        <taxon>Haladaptataceae</taxon>
        <taxon>Haladaptatus</taxon>
    </lineage>
</organism>
<proteinExistence type="predicted"/>
<keyword evidence="2" id="KW-0805">Transcription regulation</keyword>
<gene>
    <name evidence="7" type="ORF">GCM10025751_18750</name>
</gene>
<evidence type="ECO:0000256" key="5">
    <source>
        <dbReference type="PROSITE-ProRule" id="PRU00335"/>
    </source>
</evidence>
<dbReference type="PROSITE" id="PS50977">
    <property type="entry name" value="HTH_TETR_2"/>
    <property type="match status" value="1"/>
</dbReference>
<dbReference type="SUPFAM" id="SSF48498">
    <property type="entry name" value="Tetracyclin repressor-like, C-terminal domain"/>
    <property type="match status" value="1"/>
</dbReference>
<comment type="caution">
    <text evidence="7">The sequence shown here is derived from an EMBL/GenBank/DDBJ whole genome shotgun (WGS) entry which is preliminary data.</text>
</comment>
<reference evidence="7 8" key="1">
    <citation type="journal article" date="2019" name="Int. J. Syst. Evol. Microbiol.">
        <title>The Global Catalogue of Microorganisms (GCM) 10K type strain sequencing project: providing services to taxonomists for standard genome sequencing and annotation.</title>
        <authorList>
            <consortium name="The Broad Institute Genomics Platform"/>
            <consortium name="The Broad Institute Genome Sequencing Center for Infectious Disease"/>
            <person name="Wu L."/>
            <person name="Ma J."/>
        </authorList>
    </citation>
    <scope>NUCLEOTIDE SEQUENCE [LARGE SCALE GENOMIC DNA]</scope>
    <source>
        <strain evidence="7 8">JCM 17504</strain>
    </source>
</reference>
<dbReference type="Pfam" id="PF13977">
    <property type="entry name" value="TetR_C_6"/>
    <property type="match status" value="1"/>
</dbReference>
<dbReference type="Proteomes" id="UP001501729">
    <property type="component" value="Unassembled WGS sequence"/>
</dbReference>
<keyword evidence="4" id="KW-0804">Transcription</keyword>
<dbReference type="Pfam" id="PF00440">
    <property type="entry name" value="TetR_N"/>
    <property type="match status" value="1"/>
</dbReference>
<dbReference type="GO" id="GO:0003700">
    <property type="term" value="F:DNA-binding transcription factor activity"/>
    <property type="evidence" value="ECO:0007669"/>
    <property type="project" value="TreeGrafter"/>
</dbReference>
<evidence type="ECO:0000313" key="7">
    <source>
        <dbReference type="EMBL" id="GAA5047773.1"/>
    </source>
</evidence>
<keyword evidence="3 5" id="KW-0238">DNA-binding</keyword>
<keyword evidence="1" id="KW-0678">Repressor</keyword>
<dbReference type="EMBL" id="BAABKX010000001">
    <property type="protein sequence ID" value="GAA5047773.1"/>
    <property type="molecule type" value="Genomic_DNA"/>
</dbReference>
<evidence type="ECO:0000313" key="8">
    <source>
        <dbReference type="Proteomes" id="UP001501729"/>
    </source>
</evidence>
<evidence type="ECO:0000256" key="2">
    <source>
        <dbReference type="ARBA" id="ARBA00023015"/>
    </source>
</evidence>
<keyword evidence="8" id="KW-1185">Reference proteome</keyword>
<dbReference type="PANTHER" id="PTHR30055:SF234">
    <property type="entry name" value="HTH-TYPE TRANSCRIPTIONAL REGULATOR BETI"/>
    <property type="match status" value="1"/>
</dbReference>
<dbReference type="AlphaFoldDB" id="A0AAV3UFW3"/>
<evidence type="ECO:0000259" key="6">
    <source>
        <dbReference type="PROSITE" id="PS50977"/>
    </source>
</evidence>
<feature type="domain" description="HTH tetR-type" evidence="6">
    <location>
        <begin position="3"/>
        <end position="63"/>
    </location>
</feature>
<dbReference type="SUPFAM" id="SSF46689">
    <property type="entry name" value="Homeodomain-like"/>
    <property type="match status" value="1"/>
</dbReference>